<dbReference type="Gene3D" id="3.40.50.2020">
    <property type="match status" value="1"/>
</dbReference>
<dbReference type="EMBL" id="JABCIY010000085">
    <property type="protein sequence ID" value="KAF7193447.1"/>
    <property type="molecule type" value="Genomic_DNA"/>
</dbReference>
<evidence type="ECO:0000256" key="1">
    <source>
        <dbReference type="ARBA" id="ARBA00005466"/>
    </source>
</evidence>
<dbReference type="PANTHER" id="PTHR42973">
    <property type="entry name" value="BINDING OXIDOREDUCTASE, PUTATIVE (AFU_ORTHOLOGUE AFUA_1G17690)-RELATED"/>
    <property type="match status" value="1"/>
</dbReference>
<evidence type="ECO:0000313" key="6">
    <source>
        <dbReference type="EMBL" id="KAF7193447.1"/>
    </source>
</evidence>
<dbReference type="Gene3D" id="3.40.50.150">
    <property type="entry name" value="Vaccinia Virus protein VP39"/>
    <property type="match status" value="1"/>
</dbReference>
<accession>A0A8H6RMP8</accession>
<keyword evidence="2" id="KW-0285">Flavoprotein</keyword>
<dbReference type="InterPro" id="IPR006094">
    <property type="entry name" value="Oxid_FAD_bind_N"/>
</dbReference>
<evidence type="ECO:0000313" key="7">
    <source>
        <dbReference type="Proteomes" id="UP000660729"/>
    </source>
</evidence>
<keyword evidence="6" id="KW-0808">Transferase</keyword>
<dbReference type="CDD" id="cd02440">
    <property type="entry name" value="AdoMet_MTases"/>
    <property type="match status" value="1"/>
</dbReference>
<keyword evidence="3" id="KW-0274">FAD</keyword>
<evidence type="ECO:0000256" key="2">
    <source>
        <dbReference type="ARBA" id="ARBA00022630"/>
    </source>
</evidence>
<organism evidence="6 7">
    <name type="scientific">Pseudocercospora fuligena</name>
    <dbReference type="NCBI Taxonomy" id="685502"/>
    <lineage>
        <taxon>Eukaryota</taxon>
        <taxon>Fungi</taxon>
        <taxon>Dikarya</taxon>
        <taxon>Ascomycota</taxon>
        <taxon>Pezizomycotina</taxon>
        <taxon>Dothideomycetes</taxon>
        <taxon>Dothideomycetidae</taxon>
        <taxon>Mycosphaerellales</taxon>
        <taxon>Mycosphaerellaceae</taxon>
        <taxon>Pseudocercospora</taxon>
    </lineage>
</organism>
<keyword evidence="7" id="KW-1185">Reference proteome</keyword>
<dbReference type="PANTHER" id="PTHR42973:SF25">
    <property type="entry name" value="PHOSPHOMEVALONATE KINASE"/>
    <property type="match status" value="1"/>
</dbReference>
<proteinExistence type="inferred from homology"/>
<dbReference type="Pfam" id="PF01565">
    <property type="entry name" value="FAD_binding_4"/>
    <property type="match status" value="1"/>
</dbReference>
<dbReference type="SUPFAM" id="SSF53335">
    <property type="entry name" value="S-adenosyl-L-methionine-dependent methyltransferases"/>
    <property type="match status" value="1"/>
</dbReference>
<evidence type="ECO:0000259" key="5">
    <source>
        <dbReference type="PROSITE" id="PS51387"/>
    </source>
</evidence>
<dbReference type="GO" id="GO:0005737">
    <property type="term" value="C:cytoplasm"/>
    <property type="evidence" value="ECO:0007669"/>
    <property type="project" value="InterPro"/>
</dbReference>
<dbReference type="GO" id="GO:0071949">
    <property type="term" value="F:FAD binding"/>
    <property type="evidence" value="ECO:0007669"/>
    <property type="project" value="InterPro"/>
</dbReference>
<dbReference type="OrthoDB" id="363185at2759"/>
<dbReference type="InterPro" id="IPR027417">
    <property type="entry name" value="P-loop_NTPase"/>
</dbReference>
<keyword evidence="6" id="KW-0328">Glycosyltransferase</keyword>
<evidence type="ECO:0000256" key="4">
    <source>
        <dbReference type="ARBA" id="ARBA00023002"/>
    </source>
</evidence>
<dbReference type="Proteomes" id="UP000660729">
    <property type="component" value="Unassembled WGS sequence"/>
</dbReference>
<dbReference type="InterPro" id="IPR016166">
    <property type="entry name" value="FAD-bd_PCMH"/>
</dbReference>
<dbReference type="GO" id="GO:0004631">
    <property type="term" value="F:phosphomevalonate kinase activity"/>
    <property type="evidence" value="ECO:0007669"/>
    <property type="project" value="InterPro"/>
</dbReference>
<dbReference type="SUPFAM" id="SSF53271">
    <property type="entry name" value="PRTase-like"/>
    <property type="match status" value="1"/>
</dbReference>
<evidence type="ECO:0000256" key="3">
    <source>
        <dbReference type="ARBA" id="ARBA00022827"/>
    </source>
</evidence>
<dbReference type="InterPro" id="IPR016169">
    <property type="entry name" value="FAD-bd_PCMH_sub2"/>
</dbReference>
<dbReference type="CDD" id="cd06223">
    <property type="entry name" value="PRTases_typeI"/>
    <property type="match status" value="1"/>
</dbReference>
<dbReference type="UniPathway" id="UPA00057">
    <property type="reaction ID" value="UER00099"/>
</dbReference>
<dbReference type="GO" id="GO:0006695">
    <property type="term" value="P:cholesterol biosynthetic process"/>
    <property type="evidence" value="ECO:0007669"/>
    <property type="project" value="InterPro"/>
</dbReference>
<dbReference type="InterPro" id="IPR050416">
    <property type="entry name" value="FAD-linked_Oxidoreductase"/>
</dbReference>
<protein>
    <submittedName>
        <fullName evidence="6">Adenine phosphoribosyltransferase</fullName>
    </submittedName>
</protein>
<dbReference type="Gene3D" id="3.40.50.300">
    <property type="entry name" value="P-loop containing nucleotide triphosphate hydrolases"/>
    <property type="match status" value="1"/>
</dbReference>
<dbReference type="GO" id="GO:0019287">
    <property type="term" value="P:isopentenyl diphosphate biosynthetic process, mevalonate pathway"/>
    <property type="evidence" value="ECO:0007669"/>
    <property type="project" value="UniProtKB-UniPathway"/>
</dbReference>
<sequence>MATLEQLKDALRKAAVSASKETLTHRHYSDGFELFLQHPGLSNYDTFVVPQLSKSISDVTKTKHSISILEIGPGPKTVLGQLPVALRRKIKKYVAFEPNEISASELERYLQLKQEEDTPFPYMAGKPDIIRVSYNADRDTVPETALHEDEKFDIILFCHSMYGMKPRRSFIEKAVDTLLKREGGSIIVFHRGENLSFDGLACCEGACHPTGRLCIPDEDEEIDKFAAFIAGFRIQDYAIRQQWRSICRNLSHPKDGDSGNLTFSSPEIMVAFNASAATVPELASEMSSLNENRPIKNPEARHSHPAVIMKPTDPGQVQECLRWASKHNLTLTVIGGSHSGQCVADNVVAIDMSAFSQTYIVPREEDTSNATASLIVAGAGCKVGEIIRTAMEAGLTVPLGARPSVGAGLWLQGGIGHLSRLYGLTCDAIAGAVFVESSGQMLCVGEIPDKHMNLPPDIVRREDEAELLWAIRGAGTNIGVLLYVAFKTFAAPSYVVRHWTLSPSGEIDLRSGMMQLSKMARRLSRNASVDLYLFYDAEQLKLGVSSYEVLCAKHAAGVTVQSTSPLTITLRQMLGHEGSAAIANAFELFDKEMYISGMHGGHGGGKTSSFKRCVFFRKIESTKILDMLSAAMDARPTPMCYLHLLQGGGAIADTKPDATAFGCRDWDYACVITGVWQRHEDGSDIARAATQWVYDMVTRLLPLSSGVYGADLGPDPRDAKLAAHAFGPNRQRLARLKHGIDPHNVLAYACPLSKAPPTPKLIVLVTGNHGVGKNYCAEVWSSYLNREGYDTLVSSISDVTKQQYAEATGADLNKLLNDRAYKEQHRQALTAFFQQQVRDRPSLPEEHFMQVVQSRHSSDILLITGMRDDSPVAAFSHLVPHSKLLEIRVTNAEEGAVNPFMCQTLDHTHLNIIGQPEKTTELSAQRLILPYLDHRLQNLSDMVRIIPDFPQPGVEFHDILGITQQPRGLLDCTRLMIHRLPTAHSAIVCCESGGFVFGSALAYQLNLPLALVREAGKLPPPVFEVTRETSFISSKRSGGAEQKRYEMSVNAVPRNGSVIVVDDVLSSGETLIAMLQLLQEAEVPADKITVIVVAEFPVHGGRKRLQERGFRDVKIQSLLVFGCS</sequence>
<comment type="caution">
    <text evidence="6">The sequence shown here is derived from an EMBL/GenBank/DDBJ whole genome shotgun (WGS) entry which is preliminary data.</text>
</comment>
<dbReference type="PROSITE" id="PS51387">
    <property type="entry name" value="FAD_PCMH"/>
    <property type="match status" value="1"/>
</dbReference>
<dbReference type="GO" id="GO:0016491">
    <property type="term" value="F:oxidoreductase activity"/>
    <property type="evidence" value="ECO:0007669"/>
    <property type="project" value="UniProtKB-KW"/>
</dbReference>
<dbReference type="InterPro" id="IPR036318">
    <property type="entry name" value="FAD-bd_PCMH-like_sf"/>
</dbReference>
<keyword evidence="4" id="KW-0560">Oxidoreductase</keyword>
<gene>
    <name evidence="6" type="ORF">HII31_05227</name>
</gene>
<feature type="domain" description="FAD-binding PCMH-type" evidence="5">
    <location>
        <begin position="301"/>
        <end position="491"/>
    </location>
</feature>
<dbReference type="InterPro" id="IPR029057">
    <property type="entry name" value="PRTase-like"/>
</dbReference>
<dbReference type="AlphaFoldDB" id="A0A8H6RMP8"/>
<dbReference type="Pfam" id="PF04275">
    <property type="entry name" value="P-mevalo_kinase"/>
    <property type="match status" value="1"/>
</dbReference>
<dbReference type="SUPFAM" id="SSF56176">
    <property type="entry name" value="FAD-binding/transporter-associated domain-like"/>
    <property type="match status" value="1"/>
</dbReference>
<name>A0A8H6RMP8_9PEZI</name>
<dbReference type="Gene3D" id="3.40.462.20">
    <property type="match status" value="1"/>
</dbReference>
<dbReference type="GO" id="GO:0016757">
    <property type="term" value="F:glycosyltransferase activity"/>
    <property type="evidence" value="ECO:0007669"/>
    <property type="project" value="UniProtKB-KW"/>
</dbReference>
<comment type="similarity">
    <text evidence="1">Belongs to the oxygen-dependent FAD-linked oxidoreductase family.</text>
</comment>
<dbReference type="InterPro" id="IPR029063">
    <property type="entry name" value="SAM-dependent_MTases_sf"/>
</dbReference>
<dbReference type="Pfam" id="PF00156">
    <property type="entry name" value="Pribosyltran"/>
    <property type="match status" value="1"/>
</dbReference>
<dbReference type="InterPro" id="IPR000836">
    <property type="entry name" value="PRTase_dom"/>
</dbReference>
<reference evidence="6" key="1">
    <citation type="submission" date="2020-04" db="EMBL/GenBank/DDBJ databases">
        <title>Draft genome resource of the tomato pathogen Pseudocercospora fuligena.</title>
        <authorList>
            <person name="Zaccaron A."/>
        </authorList>
    </citation>
    <scope>NUCLEOTIDE SEQUENCE</scope>
    <source>
        <strain evidence="6">PF001</strain>
    </source>
</reference>
<dbReference type="InterPro" id="IPR005919">
    <property type="entry name" value="Pmev_kin_anim"/>
</dbReference>
<dbReference type="Gene3D" id="3.30.465.10">
    <property type="match status" value="1"/>
</dbReference>